<dbReference type="AlphaFoldDB" id="A0A3M7QXK0"/>
<gene>
    <name evidence="1" type="ORF">BpHYR1_046119</name>
</gene>
<name>A0A3M7QXK0_BRAPC</name>
<dbReference type="Proteomes" id="UP000276133">
    <property type="component" value="Unassembled WGS sequence"/>
</dbReference>
<sequence>IKKNKIKKIGKKGKIKIILKINSSIKKRLFLNQSKKYFRQEKLLLLYCESLINACKFMQNNTPLKRNEQFICRVLADLLDIIKKHYKSTSHFKKYKSQIN</sequence>
<feature type="non-terminal residue" evidence="1">
    <location>
        <position position="1"/>
    </location>
</feature>
<reference evidence="1 2" key="1">
    <citation type="journal article" date="2018" name="Sci. Rep.">
        <title>Genomic signatures of local adaptation to the degree of environmental predictability in rotifers.</title>
        <authorList>
            <person name="Franch-Gras L."/>
            <person name="Hahn C."/>
            <person name="Garcia-Roger E.M."/>
            <person name="Carmona M.J."/>
            <person name="Serra M."/>
            <person name="Gomez A."/>
        </authorList>
    </citation>
    <scope>NUCLEOTIDE SEQUENCE [LARGE SCALE GENOMIC DNA]</scope>
    <source>
        <strain evidence="1">HYR1</strain>
    </source>
</reference>
<evidence type="ECO:0000313" key="1">
    <source>
        <dbReference type="EMBL" id="RNA16117.1"/>
    </source>
</evidence>
<proteinExistence type="predicted"/>
<dbReference type="EMBL" id="REGN01004807">
    <property type="protein sequence ID" value="RNA16117.1"/>
    <property type="molecule type" value="Genomic_DNA"/>
</dbReference>
<organism evidence="1 2">
    <name type="scientific">Brachionus plicatilis</name>
    <name type="common">Marine rotifer</name>
    <name type="synonym">Brachionus muelleri</name>
    <dbReference type="NCBI Taxonomy" id="10195"/>
    <lineage>
        <taxon>Eukaryota</taxon>
        <taxon>Metazoa</taxon>
        <taxon>Spiralia</taxon>
        <taxon>Gnathifera</taxon>
        <taxon>Rotifera</taxon>
        <taxon>Eurotatoria</taxon>
        <taxon>Monogononta</taxon>
        <taxon>Pseudotrocha</taxon>
        <taxon>Ploima</taxon>
        <taxon>Brachionidae</taxon>
        <taxon>Brachionus</taxon>
    </lineage>
</organism>
<keyword evidence="2" id="KW-1185">Reference proteome</keyword>
<comment type="caution">
    <text evidence="1">The sequence shown here is derived from an EMBL/GenBank/DDBJ whole genome shotgun (WGS) entry which is preliminary data.</text>
</comment>
<evidence type="ECO:0000313" key="2">
    <source>
        <dbReference type="Proteomes" id="UP000276133"/>
    </source>
</evidence>
<accession>A0A3M7QXK0</accession>
<protein>
    <submittedName>
        <fullName evidence="1">Uncharacterized protein</fullName>
    </submittedName>
</protein>